<evidence type="ECO:0000313" key="1">
    <source>
        <dbReference type="EMBL" id="CAD5954986.1"/>
    </source>
</evidence>
<reference evidence="1" key="2">
    <citation type="submission" date="2020-09" db="EMBL/GenBank/DDBJ databases">
        <authorList>
            <person name="Blom J."/>
        </authorList>
    </citation>
    <scope>NUCLEOTIDE SEQUENCE</scope>
    <source>
        <strain evidence="1">No.66</strain>
    </source>
</reference>
<evidence type="ECO:0000313" key="2">
    <source>
        <dbReference type="EMBL" id="CUM59381.1"/>
    </source>
</evidence>
<dbReference type="Proteomes" id="UP001153761">
    <property type="component" value="Chromosome"/>
</dbReference>
<dbReference type="AlphaFoldDB" id="A0A1J1JE14"/>
<accession>A0A1J1JE14</accession>
<gene>
    <name evidence="1" type="ORF">PANO66_02871</name>
    <name evidence="2" type="ORF">PLAM_1414</name>
</gene>
<name>A0A1J1JE14_PLAAG</name>
<dbReference type="EMBL" id="LO018304">
    <property type="protein sequence ID" value="CUM59381.1"/>
    <property type="molecule type" value="Genomic_DNA"/>
</dbReference>
<sequence length="32" mass="3704">MISFEKIKESYPTLIDENVKSLSINFSVLAMR</sequence>
<organism evidence="2">
    <name type="scientific">Planktothrix agardhii</name>
    <name type="common">Oscillatoria agardhii</name>
    <dbReference type="NCBI Taxonomy" id="1160"/>
    <lineage>
        <taxon>Bacteria</taxon>
        <taxon>Bacillati</taxon>
        <taxon>Cyanobacteriota</taxon>
        <taxon>Cyanophyceae</taxon>
        <taxon>Oscillatoriophycideae</taxon>
        <taxon>Oscillatoriales</taxon>
        <taxon>Microcoleaceae</taxon>
        <taxon>Planktothrix</taxon>
    </lineage>
</organism>
<protein>
    <submittedName>
        <fullName evidence="2">Uncharacterized protein</fullName>
    </submittedName>
</protein>
<reference evidence="2" key="1">
    <citation type="submission" date="2015-09" db="EMBL/GenBank/DDBJ databases">
        <authorList>
            <person name="Jackson K.R."/>
            <person name="Lunt B.L."/>
            <person name="Fisher J.N.B."/>
            <person name="Gardner A.V."/>
            <person name="Bailey M.E."/>
            <person name="Deus L.M."/>
            <person name="Earl A.S."/>
            <person name="Gibby P.D."/>
            <person name="Hartmann K.A."/>
            <person name="Liu J.E."/>
            <person name="Manci A.M."/>
            <person name="Nielsen D.A."/>
            <person name="Solomon M.B."/>
            <person name="Breakwell D.P."/>
            <person name="Burnett S.H."/>
            <person name="Grose J.H."/>
        </authorList>
    </citation>
    <scope>NUCLEOTIDE SEQUENCE</scope>
    <source>
        <strain evidence="2">7805</strain>
    </source>
</reference>
<dbReference type="EMBL" id="LR882963">
    <property type="protein sequence ID" value="CAD5954986.1"/>
    <property type="molecule type" value="Genomic_DNA"/>
</dbReference>
<proteinExistence type="predicted"/>